<feature type="repeat" description="PPR" evidence="6">
    <location>
        <begin position="301"/>
        <end position="335"/>
    </location>
</feature>
<dbReference type="Pfam" id="PF01535">
    <property type="entry name" value="PPR"/>
    <property type="match status" value="3"/>
</dbReference>
<keyword evidence="3" id="KW-0677">Repeat</keyword>
<dbReference type="InterPro" id="IPR002885">
    <property type="entry name" value="PPR_rpt"/>
</dbReference>
<dbReference type="InterPro" id="IPR011990">
    <property type="entry name" value="TPR-like_helical_dom_sf"/>
</dbReference>
<feature type="repeat" description="PPR" evidence="6">
    <location>
        <begin position="543"/>
        <end position="577"/>
    </location>
</feature>
<protein>
    <recommendedName>
        <fullName evidence="8">Nudix hydrolase domain-containing protein</fullName>
    </recommendedName>
</protein>
<dbReference type="PROSITE" id="PS51375">
    <property type="entry name" value="PPR"/>
    <property type="match status" value="11"/>
</dbReference>
<dbReference type="PANTHER" id="PTHR47941">
    <property type="entry name" value="PENTATRICOPEPTIDE REPEAT-CONTAINING PROTEIN 3, MITOCHONDRIAL"/>
    <property type="match status" value="1"/>
</dbReference>
<evidence type="ECO:0000259" key="8">
    <source>
        <dbReference type="PROSITE" id="PS51462"/>
    </source>
</evidence>
<dbReference type="eggNOG" id="KOG4197">
    <property type="taxonomic scope" value="Eukaryota"/>
</dbReference>
<feature type="repeat" description="PPR" evidence="6">
    <location>
        <begin position="508"/>
        <end position="542"/>
    </location>
</feature>
<evidence type="ECO:0000313" key="9">
    <source>
        <dbReference type="EnsemblPlants" id="OPUNC02G08450.2"/>
    </source>
</evidence>
<evidence type="ECO:0000256" key="2">
    <source>
        <dbReference type="ARBA" id="ARBA00007626"/>
    </source>
</evidence>
<evidence type="ECO:0000256" key="7">
    <source>
        <dbReference type="SAM" id="MobiDB-lite"/>
    </source>
</evidence>
<dbReference type="Gramene" id="OPUNC02G08450.2">
    <property type="protein sequence ID" value="OPUNC02G08450.2"/>
    <property type="gene ID" value="OPUNC02G08450"/>
</dbReference>
<dbReference type="FunFam" id="1.25.40.10:FF:000577">
    <property type="entry name" value="Pentatricopeptide repeat-containing protein mitochondrial"/>
    <property type="match status" value="1"/>
</dbReference>
<dbReference type="InterPro" id="IPR015797">
    <property type="entry name" value="NUDIX_hydrolase-like_dom_sf"/>
</dbReference>
<keyword evidence="10" id="KW-1185">Reference proteome</keyword>
<accession>A0A0E0JXK6</accession>
<dbReference type="AlphaFoldDB" id="A0A0E0JXK6"/>
<feature type="domain" description="Nudix hydrolase" evidence="8">
    <location>
        <begin position="777"/>
        <end position="911"/>
    </location>
</feature>
<dbReference type="HOGENOM" id="CLU_002706_16_0_1"/>
<dbReference type="PROSITE" id="PS51462">
    <property type="entry name" value="NUDIX"/>
    <property type="match status" value="1"/>
</dbReference>
<feature type="repeat" description="PPR" evidence="6">
    <location>
        <begin position="336"/>
        <end position="370"/>
    </location>
</feature>
<comment type="similarity">
    <text evidence="1">Belongs to the Nudix hydrolase family.</text>
</comment>
<feature type="repeat" description="PPR" evidence="6">
    <location>
        <begin position="473"/>
        <end position="507"/>
    </location>
</feature>
<dbReference type="Gene3D" id="1.25.40.10">
    <property type="entry name" value="Tetratricopeptide repeat domain"/>
    <property type="match status" value="5"/>
</dbReference>
<evidence type="ECO:0000256" key="3">
    <source>
        <dbReference type="ARBA" id="ARBA00022737"/>
    </source>
</evidence>
<keyword evidence="5" id="KW-0809">Transit peptide</keyword>
<dbReference type="Pfam" id="PF12854">
    <property type="entry name" value="PPR_1"/>
    <property type="match status" value="1"/>
</dbReference>
<dbReference type="Gene3D" id="3.90.79.10">
    <property type="entry name" value="Nucleoside Triphosphate Pyrophosphohydrolase"/>
    <property type="match status" value="1"/>
</dbReference>
<feature type="repeat" description="PPR" evidence="6">
    <location>
        <begin position="403"/>
        <end position="433"/>
    </location>
</feature>
<dbReference type="EnsemblPlants" id="OPUNC02G08450.2">
    <property type="protein sequence ID" value="OPUNC02G08450.2"/>
    <property type="gene ID" value="OPUNC02G08450"/>
</dbReference>
<dbReference type="Proteomes" id="UP000026962">
    <property type="component" value="Chromosome 2"/>
</dbReference>
<keyword evidence="4" id="KW-0378">Hydrolase</keyword>
<dbReference type="STRING" id="4537.A0A0E0JXK6"/>
<name>A0A0E0JXK6_ORYPU</name>
<feature type="repeat" description="PPR" evidence="6">
    <location>
        <begin position="578"/>
        <end position="612"/>
    </location>
</feature>
<evidence type="ECO:0000256" key="6">
    <source>
        <dbReference type="PROSITE-ProRule" id="PRU00708"/>
    </source>
</evidence>
<dbReference type="eggNOG" id="KOG0648">
    <property type="taxonomic scope" value="Eukaryota"/>
</dbReference>
<reference evidence="9" key="2">
    <citation type="submission" date="2018-05" db="EMBL/GenBank/DDBJ databases">
        <title>OpunRS2 (Oryza punctata Reference Sequence Version 2).</title>
        <authorList>
            <person name="Zhang J."/>
            <person name="Kudrna D."/>
            <person name="Lee S."/>
            <person name="Talag J."/>
            <person name="Welchert J."/>
            <person name="Wing R.A."/>
        </authorList>
    </citation>
    <scope>NUCLEOTIDE SEQUENCE [LARGE SCALE GENOMIC DNA]</scope>
</reference>
<dbReference type="Gene3D" id="3.40.630.30">
    <property type="match status" value="1"/>
</dbReference>
<evidence type="ECO:0000256" key="1">
    <source>
        <dbReference type="ARBA" id="ARBA00005582"/>
    </source>
</evidence>
<feature type="repeat" description="PPR" evidence="6">
    <location>
        <begin position="266"/>
        <end position="300"/>
    </location>
</feature>
<organism evidence="9">
    <name type="scientific">Oryza punctata</name>
    <name type="common">Red rice</name>
    <dbReference type="NCBI Taxonomy" id="4537"/>
    <lineage>
        <taxon>Eukaryota</taxon>
        <taxon>Viridiplantae</taxon>
        <taxon>Streptophyta</taxon>
        <taxon>Embryophyta</taxon>
        <taxon>Tracheophyta</taxon>
        <taxon>Spermatophyta</taxon>
        <taxon>Magnoliopsida</taxon>
        <taxon>Liliopsida</taxon>
        <taxon>Poales</taxon>
        <taxon>Poaceae</taxon>
        <taxon>BOP clade</taxon>
        <taxon>Oryzoideae</taxon>
        <taxon>Oryzeae</taxon>
        <taxon>Oryzinae</taxon>
        <taxon>Oryza</taxon>
    </lineage>
</organism>
<reference evidence="9" key="1">
    <citation type="submission" date="2015-04" db="UniProtKB">
        <authorList>
            <consortium name="EnsemblPlants"/>
        </authorList>
    </citation>
    <scope>IDENTIFICATION</scope>
</reference>
<dbReference type="PROSITE" id="PS00893">
    <property type="entry name" value="NUDIX_BOX"/>
    <property type="match status" value="1"/>
</dbReference>
<dbReference type="SUPFAM" id="SSF55811">
    <property type="entry name" value="Nudix"/>
    <property type="match status" value="1"/>
</dbReference>
<dbReference type="NCBIfam" id="TIGR00756">
    <property type="entry name" value="PPR"/>
    <property type="match status" value="11"/>
</dbReference>
<dbReference type="Pfam" id="PF13041">
    <property type="entry name" value="PPR_2"/>
    <property type="match status" value="4"/>
</dbReference>
<dbReference type="GO" id="GO:0016787">
    <property type="term" value="F:hydrolase activity"/>
    <property type="evidence" value="ECO:0007669"/>
    <property type="project" value="UniProtKB-KW"/>
</dbReference>
<dbReference type="Pfam" id="PF00293">
    <property type="entry name" value="NUDIX"/>
    <property type="match status" value="1"/>
</dbReference>
<dbReference type="CDD" id="cd04670">
    <property type="entry name" value="NUDIX_ASFGF2_Nudt6"/>
    <property type="match status" value="1"/>
</dbReference>
<evidence type="ECO:0000313" key="10">
    <source>
        <dbReference type="Proteomes" id="UP000026962"/>
    </source>
</evidence>
<feature type="repeat" description="PPR" evidence="6">
    <location>
        <begin position="231"/>
        <end position="265"/>
    </location>
</feature>
<feature type="repeat" description="PPR" evidence="6">
    <location>
        <begin position="438"/>
        <end position="472"/>
    </location>
</feature>
<dbReference type="SUPFAM" id="SSF48452">
    <property type="entry name" value="TPR-like"/>
    <property type="match status" value="1"/>
</dbReference>
<dbReference type="InterPro" id="IPR000086">
    <property type="entry name" value="NUDIX_hydrolase_dom"/>
</dbReference>
<dbReference type="FunFam" id="1.25.40.10:FF:000972">
    <property type="entry name" value="Pentatricopeptide repeat-containing protein, mitochondrial"/>
    <property type="match status" value="1"/>
</dbReference>
<evidence type="ECO:0000256" key="5">
    <source>
        <dbReference type="ARBA" id="ARBA00022946"/>
    </source>
</evidence>
<comment type="similarity">
    <text evidence="2">Belongs to the PPR family. P subfamily.</text>
</comment>
<dbReference type="Pfam" id="PF18290">
    <property type="entry name" value="Nudix_hydro"/>
    <property type="match status" value="1"/>
</dbReference>
<dbReference type="PRINTS" id="PR01356">
    <property type="entry name" value="GFGPROTEIN"/>
</dbReference>
<dbReference type="InterPro" id="IPR020084">
    <property type="entry name" value="NUDIX_hydrolase_CS"/>
</dbReference>
<dbReference type="FunFam" id="1.25.40.10:FF:000990">
    <property type="entry name" value="Pentatricopeptide repeat-containing protein, mitochondrial"/>
    <property type="match status" value="1"/>
</dbReference>
<dbReference type="InterPro" id="IPR040618">
    <property type="entry name" value="Pre-Nudix"/>
</dbReference>
<dbReference type="InterPro" id="IPR003293">
    <property type="entry name" value="Nudix_hydrolase6-like"/>
</dbReference>
<proteinExistence type="inferred from homology"/>
<dbReference type="FunFam" id="3.90.79.10:FF:000015">
    <property type="entry name" value="Nudix hydrolase 8"/>
    <property type="match status" value="1"/>
</dbReference>
<feature type="repeat" description="PPR" evidence="6">
    <location>
        <begin position="613"/>
        <end position="647"/>
    </location>
</feature>
<sequence>MIRIQYRKEEKRIGDVVGIGDDNFGVEEGEEEDRHWDGRVDGGRRKTKRCYSVGKKNELVGETPSPAGPSLTVTVAPTPPPTPLDPRGYPLPRRHLVCAAARILRSQASPSPLLDLADYLRTLRLTLTAAEASEVVKALYGDPPLALAFFRFAAASLPGFRHDAFSYNRILALLFRTRAGPAEALRLVADMERDGVAGNISTINLLVGMGGGGVEVERCLELASKWGLRLSAYTYKCIVQAHLRSREVSKGFQVYEEMRRKGYKLDIFAYNMLLDALAKAGMVDQAFQVFEDMKQKHCVPDAYTYTILIRMSGKAGRTSKFLSFFDEMVSKGCVLNLIAFNTIIEALGKNKMVDKVIFVLSKMVESDCQPNQFTYSITLDILATEGQLHRLNEVLDICSRYMNRSIYSFLVKSLCKSGHASEAHSVFCRMWNSHEKGDRDAFVSMLEVLCNAEKTLEAIDLLHMMPEKGIVTDVGMYNMVFSALGKLKQVSFISNLFDRMKANGIIPDVFTYNIMISSYGRVGLVDKASELFEVMETSSCKPDVVTYNSLINCLGKHGDLDEAHMLFKEMQEKGYDPDVFTYSILIECFGKSNKVEMACSLFDEMISEGCTPNIVTYNILLDCLERRGRTEEAHKLYETMKQQGLIPDSITYSILERLESRSQRTVRIRSVFRQPCLKSSIFSGGKILSKGTNAAISDTPLLETINVLDAFEDDYGGIVVNPTSLPNTSNAFASSLQASLSYWSKQAGFVYHHAEPGYVMLTFWLPDGPPGLPSTSLHQIGVGAFVMNDKNEVLVVKEGKCPSHCSDIWKIPTGFIDKFEDLFSGAIREVREETGIESCFLDVVAFRHAHQVLFDKSDILFICTLKPLSCDISIDESEIEAARWMPVEEFLSQSFHQEDEMSKVITDICISAHHKCYAGLAAHQVMSKLDNRVAYLYTGDTREATGMCP</sequence>
<feature type="region of interest" description="Disordered" evidence="7">
    <location>
        <begin position="59"/>
        <end position="89"/>
    </location>
</feature>
<evidence type="ECO:0000256" key="4">
    <source>
        <dbReference type="ARBA" id="ARBA00022801"/>
    </source>
</evidence>
<dbReference type="OMA" id="RVEMACT"/>